<name>A0A6L2JFZ2_TANCI</name>
<proteinExistence type="predicted"/>
<keyword evidence="1" id="KW-0378">Hydrolase</keyword>
<dbReference type="PANTHER" id="PTHR10492:SF96">
    <property type="entry name" value="ATP-DEPENDENT DNA HELICASE"/>
    <property type="match status" value="1"/>
</dbReference>
<dbReference type="PANTHER" id="PTHR10492">
    <property type="match status" value="1"/>
</dbReference>
<sequence length="287" mass="32483">MQNVGAFTSQPGNSNMQCTVGGDYIATPSFTSSESDIHNRSGVQCTISGDYIATPSFTSSDIHKRSVLYTIEFQKRGLLHCHSLIWLSGSSKIDKDSDMDKYISAEFPNPTTKADGYRVISELMIHGPYGYANTNAPCMKDGLGCDRNFPKLYYDRTFIDKDGYVHYRRRETRIDIQRQDRAIMNVTKPVGDVASTSSMPNIQIDEIKNFVEARYIGPHEACWRILDFPIHYRDPAVQILVVHLENMQRITFRSKDNLQSVVNNPTKKKQLLLSGWTTTKIIPTVAI</sequence>
<organism evidence="1">
    <name type="scientific">Tanacetum cinerariifolium</name>
    <name type="common">Dalmatian daisy</name>
    <name type="synonym">Chrysanthemum cinerariifolium</name>
    <dbReference type="NCBI Taxonomy" id="118510"/>
    <lineage>
        <taxon>Eukaryota</taxon>
        <taxon>Viridiplantae</taxon>
        <taxon>Streptophyta</taxon>
        <taxon>Embryophyta</taxon>
        <taxon>Tracheophyta</taxon>
        <taxon>Spermatophyta</taxon>
        <taxon>Magnoliopsida</taxon>
        <taxon>eudicotyledons</taxon>
        <taxon>Gunneridae</taxon>
        <taxon>Pentapetalae</taxon>
        <taxon>asterids</taxon>
        <taxon>campanulids</taxon>
        <taxon>Asterales</taxon>
        <taxon>Asteraceae</taxon>
        <taxon>Asteroideae</taxon>
        <taxon>Anthemideae</taxon>
        <taxon>Anthemidinae</taxon>
        <taxon>Tanacetum</taxon>
    </lineage>
</organism>
<protein>
    <submittedName>
        <fullName evidence="1">DNA helicase PIF1, ATP-dependent</fullName>
    </submittedName>
</protein>
<evidence type="ECO:0000313" key="1">
    <source>
        <dbReference type="EMBL" id="GEU35836.1"/>
    </source>
</evidence>
<dbReference type="EMBL" id="BKCJ010000737">
    <property type="protein sequence ID" value="GEU35836.1"/>
    <property type="molecule type" value="Genomic_DNA"/>
</dbReference>
<dbReference type="AlphaFoldDB" id="A0A6L2JFZ2"/>
<keyword evidence="1" id="KW-0547">Nucleotide-binding</keyword>
<dbReference type="GO" id="GO:0004386">
    <property type="term" value="F:helicase activity"/>
    <property type="evidence" value="ECO:0007669"/>
    <property type="project" value="UniProtKB-KW"/>
</dbReference>
<gene>
    <name evidence="1" type="ORF">Tci_007814</name>
</gene>
<reference evidence="1" key="1">
    <citation type="journal article" date="2019" name="Sci. Rep.">
        <title>Draft genome of Tanacetum cinerariifolium, the natural source of mosquito coil.</title>
        <authorList>
            <person name="Yamashiro T."/>
            <person name="Shiraishi A."/>
            <person name="Satake H."/>
            <person name="Nakayama K."/>
        </authorList>
    </citation>
    <scope>NUCLEOTIDE SEQUENCE</scope>
</reference>
<accession>A0A6L2JFZ2</accession>
<keyword evidence="1" id="KW-0067">ATP-binding</keyword>
<keyword evidence="1" id="KW-0347">Helicase</keyword>
<comment type="caution">
    <text evidence="1">The sequence shown here is derived from an EMBL/GenBank/DDBJ whole genome shotgun (WGS) entry which is preliminary data.</text>
</comment>